<reference evidence="3" key="1">
    <citation type="submission" date="2016-11" db="UniProtKB">
        <authorList>
            <consortium name="WormBaseParasite"/>
        </authorList>
    </citation>
    <scope>IDENTIFICATION</scope>
</reference>
<keyword evidence="1" id="KW-0472">Membrane</keyword>
<dbReference type="AlphaFoldDB" id="A0A1I7XFT3"/>
<dbReference type="WBParaSite" id="Hba_16339">
    <property type="protein sequence ID" value="Hba_16339"/>
    <property type="gene ID" value="Hba_16339"/>
</dbReference>
<sequence>MDLYGLMKDMLPKLLRMILLLNTFIKLCAIVWTQCTLVFRISPSVFNMPTEKVRKGYTGNVPNESCDAFAFLFCIVSELYNNLIRRLYQQY</sequence>
<organism evidence="2 3">
    <name type="scientific">Heterorhabditis bacteriophora</name>
    <name type="common">Entomopathogenic nematode worm</name>
    <dbReference type="NCBI Taxonomy" id="37862"/>
    <lineage>
        <taxon>Eukaryota</taxon>
        <taxon>Metazoa</taxon>
        <taxon>Ecdysozoa</taxon>
        <taxon>Nematoda</taxon>
        <taxon>Chromadorea</taxon>
        <taxon>Rhabditida</taxon>
        <taxon>Rhabditina</taxon>
        <taxon>Rhabditomorpha</taxon>
        <taxon>Strongyloidea</taxon>
        <taxon>Heterorhabditidae</taxon>
        <taxon>Heterorhabditis</taxon>
    </lineage>
</organism>
<proteinExistence type="predicted"/>
<name>A0A1I7XFT3_HETBA</name>
<feature type="transmembrane region" description="Helical" evidence="1">
    <location>
        <begin position="14"/>
        <end position="39"/>
    </location>
</feature>
<evidence type="ECO:0000313" key="3">
    <source>
        <dbReference type="WBParaSite" id="Hba_16339"/>
    </source>
</evidence>
<keyword evidence="1" id="KW-1133">Transmembrane helix</keyword>
<dbReference type="Proteomes" id="UP000095283">
    <property type="component" value="Unplaced"/>
</dbReference>
<keyword evidence="1" id="KW-0812">Transmembrane</keyword>
<protein>
    <submittedName>
        <fullName evidence="3">Secreted protein</fullName>
    </submittedName>
</protein>
<accession>A0A1I7XFT3</accession>
<keyword evidence="2" id="KW-1185">Reference proteome</keyword>
<evidence type="ECO:0000256" key="1">
    <source>
        <dbReference type="SAM" id="Phobius"/>
    </source>
</evidence>
<evidence type="ECO:0000313" key="2">
    <source>
        <dbReference type="Proteomes" id="UP000095283"/>
    </source>
</evidence>